<dbReference type="GO" id="GO:0005886">
    <property type="term" value="C:plasma membrane"/>
    <property type="evidence" value="ECO:0000318"/>
    <property type="project" value="GO_Central"/>
</dbReference>
<evidence type="ECO:0000256" key="1">
    <source>
        <dbReference type="ARBA" id="ARBA00004651"/>
    </source>
</evidence>
<dbReference type="InterPro" id="IPR050297">
    <property type="entry name" value="LipidA_mod_glycosyltrf_83"/>
</dbReference>
<dbReference type="GO" id="GO:0010041">
    <property type="term" value="P:response to iron(III) ion"/>
    <property type="evidence" value="ECO:0000318"/>
    <property type="project" value="GO_Central"/>
</dbReference>
<dbReference type="EMBL" id="DF236969">
    <property type="protein sequence ID" value="GAQ78902.1"/>
    <property type="molecule type" value="Genomic_DNA"/>
</dbReference>
<gene>
    <name evidence="10" type="ORF">KFL_000200540</name>
</gene>
<evidence type="ECO:0000313" key="11">
    <source>
        <dbReference type="Proteomes" id="UP000054558"/>
    </source>
</evidence>
<protein>
    <submittedName>
        <fullName evidence="10">Glycosyltransferase family protein</fullName>
    </submittedName>
</protein>
<evidence type="ECO:0000259" key="9">
    <source>
        <dbReference type="Pfam" id="PF13231"/>
    </source>
</evidence>
<feature type="transmembrane region" description="Helical" evidence="8">
    <location>
        <begin position="115"/>
        <end position="132"/>
    </location>
</feature>
<keyword evidence="2" id="KW-1003">Cell membrane</keyword>
<reference evidence="10 11" key="1">
    <citation type="journal article" date="2014" name="Nat. Commun.">
        <title>Klebsormidium flaccidum genome reveals primary factors for plant terrestrial adaptation.</title>
        <authorList>
            <person name="Hori K."/>
            <person name="Maruyama F."/>
            <person name="Fujisawa T."/>
            <person name="Togashi T."/>
            <person name="Yamamoto N."/>
            <person name="Seo M."/>
            <person name="Sato S."/>
            <person name="Yamada T."/>
            <person name="Mori H."/>
            <person name="Tajima N."/>
            <person name="Moriyama T."/>
            <person name="Ikeuchi M."/>
            <person name="Watanabe M."/>
            <person name="Wada H."/>
            <person name="Kobayashi K."/>
            <person name="Saito M."/>
            <person name="Masuda T."/>
            <person name="Sasaki-Sekimoto Y."/>
            <person name="Mashiguchi K."/>
            <person name="Awai K."/>
            <person name="Shimojima M."/>
            <person name="Masuda S."/>
            <person name="Iwai M."/>
            <person name="Nobusawa T."/>
            <person name="Narise T."/>
            <person name="Kondo S."/>
            <person name="Saito H."/>
            <person name="Sato R."/>
            <person name="Murakawa M."/>
            <person name="Ihara Y."/>
            <person name="Oshima-Yamada Y."/>
            <person name="Ohtaka K."/>
            <person name="Satoh M."/>
            <person name="Sonobe K."/>
            <person name="Ishii M."/>
            <person name="Ohtani R."/>
            <person name="Kanamori-Sato M."/>
            <person name="Honoki R."/>
            <person name="Miyazaki D."/>
            <person name="Mochizuki H."/>
            <person name="Umetsu J."/>
            <person name="Higashi K."/>
            <person name="Shibata D."/>
            <person name="Kamiya Y."/>
            <person name="Sato N."/>
            <person name="Nakamura Y."/>
            <person name="Tabata S."/>
            <person name="Ida S."/>
            <person name="Kurokawa K."/>
            <person name="Ohta H."/>
        </authorList>
    </citation>
    <scope>NUCLEOTIDE SEQUENCE [LARGE SCALE GENOMIC DNA]</scope>
    <source>
        <strain evidence="10 11">NIES-2285</strain>
    </source>
</reference>
<name>A0A1Y1HMH7_KLENI</name>
<dbReference type="Proteomes" id="UP000054558">
    <property type="component" value="Unassembled WGS sequence"/>
</dbReference>
<evidence type="ECO:0000313" key="10">
    <source>
        <dbReference type="EMBL" id="GAQ78902.1"/>
    </source>
</evidence>
<feature type="domain" description="Glycosyltransferase RgtA/B/C/D-like" evidence="9">
    <location>
        <begin position="19"/>
        <end position="202"/>
    </location>
</feature>
<evidence type="ECO:0000256" key="4">
    <source>
        <dbReference type="ARBA" id="ARBA00022679"/>
    </source>
</evidence>
<dbReference type="AlphaFoldDB" id="A0A1Y1HMH7"/>
<dbReference type="STRING" id="105231.A0A1Y1HMH7"/>
<dbReference type="PANTHER" id="PTHR33908:SF3">
    <property type="entry name" value="UNDECAPRENYL PHOSPHATE-ALPHA-4-AMINO-4-DEOXY-L-ARABINOSE ARABINOSYL TRANSFERASE"/>
    <property type="match status" value="1"/>
</dbReference>
<feature type="transmembrane region" description="Helical" evidence="8">
    <location>
        <begin position="239"/>
        <end position="262"/>
    </location>
</feature>
<organism evidence="10 11">
    <name type="scientific">Klebsormidium nitens</name>
    <name type="common">Green alga</name>
    <name type="synonym">Ulothrix nitens</name>
    <dbReference type="NCBI Taxonomy" id="105231"/>
    <lineage>
        <taxon>Eukaryota</taxon>
        <taxon>Viridiplantae</taxon>
        <taxon>Streptophyta</taxon>
        <taxon>Klebsormidiophyceae</taxon>
        <taxon>Klebsormidiales</taxon>
        <taxon>Klebsormidiaceae</taxon>
        <taxon>Klebsormidium</taxon>
    </lineage>
</organism>
<comment type="subcellular location">
    <subcellularLocation>
        <location evidence="1">Cell membrane</location>
        <topology evidence="1">Multi-pass membrane protein</topology>
    </subcellularLocation>
</comment>
<keyword evidence="3" id="KW-0328">Glycosyltransferase</keyword>
<accession>A0A1Y1HMH7</accession>
<keyword evidence="11" id="KW-1185">Reference proteome</keyword>
<keyword evidence="4 10" id="KW-0808">Transferase</keyword>
<feature type="transmembrane region" description="Helical" evidence="8">
    <location>
        <begin position="87"/>
        <end position="109"/>
    </location>
</feature>
<feature type="transmembrane region" description="Helical" evidence="8">
    <location>
        <begin position="282"/>
        <end position="301"/>
    </location>
</feature>
<feature type="transmembrane region" description="Helical" evidence="8">
    <location>
        <begin position="162"/>
        <end position="180"/>
    </location>
</feature>
<evidence type="ECO:0000256" key="8">
    <source>
        <dbReference type="SAM" id="Phobius"/>
    </source>
</evidence>
<keyword evidence="7 8" id="KW-0472">Membrane</keyword>
<dbReference type="Pfam" id="PF13231">
    <property type="entry name" value="PMT_2"/>
    <property type="match status" value="1"/>
</dbReference>
<dbReference type="GO" id="GO:0008610">
    <property type="term" value="P:lipid biosynthetic process"/>
    <property type="evidence" value="ECO:0007669"/>
    <property type="project" value="UniProtKB-ARBA"/>
</dbReference>
<evidence type="ECO:0000256" key="2">
    <source>
        <dbReference type="ARBA" id="ARBA00022475"/>
    </source>
</evidence>
<proteinExistence type="predicted"/>
<dbReference type="PANTHER" id="PTHR33908">
    <property type="entry name" value="MANNOSYLTRANSFERASE YKCB-RELATED"/>
    <property type="match status" value="1"/>
</dbReference>
<keyword evidence="6 8" id="KW-1133">Transmembrane helix</keyword>
<keyword evidence="5 8" id="KW-0812">Transmembrane</keyword>
<evidence type="ECO:0000256" key="6">
    <source>
        <dbReference type="ARBA" id="ARBA00022989"/>
    </source>
</evidence>
<evidence type="ECO:0000256" key="5">
    <source>
        <dbReference type="ARBA" id="ARBA00022692"/>
    </source>
</evidence>
<dbReference type="OrthoDB" id="2020778at2759"/>
<dbReference type="GO" id="GO:0016763">
    <property type="term" value="F:pentosyltransferase activity"/>
    <property type="evidence" value="ECO:0000318"/>
    <property type="project" value="GO_Central"/>
</dbReference>
<evidence type="ECO:0000256" key="7">
    <source>
        <dbReference type="ARBA" id="ARBA00023136"/>
    </source>
</evidence>
<sequence length="527" mass="57127">MLLTGDWITPQFNAQPRFDKPALIYWLAAAGARVLGRNRAWAYRLPSTVCASLLMWGLVKVVRQFGLPFASEHALTGGPISRKKGSLVSCIVVACAFALSTEVVVWGSIGVSDMLLTSTTGACLLAFFYGYAGQHQRGFRWGYPLSAIFMALSVLSKGPVGVVVPTLVCATFLMYTGELLTVLQELPLLKGASIVLGLNAPWYLTMVQRHGRMYWATFFGYHNLERFTKGVNHHDGMPFWFPSAVVLAAHLPWSLAVPVALLRSRLHSHRSLWLATSREDRLVPFAASWFLAVFAFFSSSASQLPSYYLPLSPAVALLAASLLTWQERREDKPEAEEQEGVPPNVARLTAASTLAAYALQAVALSQLPAMLASSADAKAIEIGIRIAAQHLHWTGTAIFGAGALAVTRTHEFSAVTKPLHSEAHQSPSSGPIKRKLRLPLLRLASSPLCCWVMLRTWTAPSWTRRTLQALAGTSSSGCLSRSRGLGCPEEGGRSGASVGNTPGLTVMISSICRAYNEEAPSMCIVSR</sequence>
<evidence type="ECO:0000256" key="3">
    <source>
        <dbReference type="ARBA" id="ARBA00022676"/>
    </source>
</evidence>
<dbReference type="InterPro" id="IPR038731">
    <property type="entry name" value="RgtA/B/C-like"/>
</dbReference>